<accession>A0A6A6NXG7</accession>
<dbReference type="Proteomes" id="UP000799766">
    <property type="component" value="Unassembled WGS sequence"/>
</dbReference>
<proteinExistence type="inferred from homology"/>
<evidence type="ECO:0000256" key="3">
    <source>
        <dbReference type="ARBA" id="ARBA00022692"/>
    </source>
</evidence>
<comment type="similarity">
    <text evidence="2">Belongs to the EBP family.</text>
</comment>
<dbReference type="InterPro" id="IPR033118">
    <property type="entry name" value="EXPERA"/>
</dbReference>
<feature type="transmembrane region" description="Helical" evidence="7">
    <location>
        <begin position="123"/>
        <end position="147"/>
    </location>
</feature>
<evidence type="ECO:0000313" key="10">
    <source>
        <dbReference type="Proteomes" id="UP000799766"/>
    </source>
</evidence>
<feature type="transmembrane region" description="Helical" evidence="7">
    <location>
        <begin position="207"/>
        <end position="226"/>
    </location>
</feature>
<dbReference type="PROSITE" id="PS51751">
    <property type="entry name" value="EXPERA"/>
    <property type="match status" value="1"/>
</dbReference>
<evidence type="ECO:0000256" key="6">
    <source>
        <dbReference type="PROSITE-ProRule" id="PRU01087"/>
    </source>
</evidence>
<dbReference type="GO" id="GO:0016125">
    <property type="term" value="P:sterol metabolic process"/>
    <property type="evidence" value="ECO:0007669"/>
    <property type="project" value="InterPro"/>
</dbReference>
<evidence type="ECO:0000259" key="8">
    <source>
        <dbReference type="PROSITE" id="PS51751"/>
    </source>
</evidence>
<dbReference type="Pfam" id="PF05241">
    <property type="entry name" value="EBP"/>
    <property type="match status" value="1"/>
</dbReference>
<dbReference type="PANTHER" id="PTHR14207">
    <property type="entry name" value="STEROL ISOMERASE"/>
    <property type="match status" value="1"/>
</dbReference>
<keyword evidence="5 6" id="KW-0472">Membrane</keyword>
<evidence type="ECO:0000313" key="9">
    <source>
        <dbReference type="EMBL" id="KAF2456430.1"/>
    </source>
</evidence>
<evidence type="ECO:0000256" key="4">
    <source>
        <dbReference type="ARBA" id="ARBA00022989"/>
    </source>
</evidence>
<organism evidence="9 10">
    <name type="scientific">Lineolata rhizophorae</name>
    <dbReference type="NCBI Taxonomy" id="578093"/>
    <lineage>
        <taxon>Eukaryota</taxon>
        <taxon>Fungi</taxon>
        <taxon>Dikarya</taxon>
        <taxon>Ascomycota</taxon>
        <taxon>Pezizomycotina</taxon>
        <taxon>Dothideomycetes</taxon>
        <taxon>Dothideomycetes incertae sedis</taxon>
        <taxon>Lineolatales</taxon>
        <taxon>Lineolataceae</taxon>
        <taxon>Lineolata</taxon>
    </lineage>
</organism>
<dbReference type="OrthoDB" id="5415655at2759"/>
<comment type="subcellular location">
    <subcellularLocation>
        <location evidence="1">Membrane</location>
        <topology evidence="1">Multi-pass membrane protein</topology>
    </subcellularLocation>
</comment>
<dbReference type="PANTHER" id="PTHR14207:SF1">
    <property type="entry name" value="EMOPAMIL-BINDING PROTEIN-LIKE"/>
    <property type="match status" value="1"/>
</dbReference>
<evidence type="ECO:0000256" key="5">
    <source>
        <dbReference type="ARBA" id="ARBA00023136"/>
    </source>
</evidence>
<feature type="domain" description="EXPERA" evidence="8">
    <location>
        <begin position="38"/>
        <end position="225"/>
    </location>
</feature>
<dbReference type="GO" id="GO:0005783">
    <property type="term" value="C:endoplasmic reticulum"/>
    <property type="evidence" value="ECO:0007669"/>
    <property type="project" value="TreeGrafter"/>
</dbReference>
<feature type="transmembrane region" description="Helical" evidence="7">
    <location>
        <begin position="6"/>
        <end position="31"/>
    </location>
</feature>
<gene>
    <name evidence="9" type="ORF">BDY21DRAFT_276276</name>
</gene>
<dbReference type="AlphaFoldDB" id="A0A6A6NXG7"/>
<feature type="transmembrane region" description="Helical" evidence="7">
    <location>
        <begin position="43"/>
        <end position="62"/>
    </location>
</feature>
<dbReference type="GO" id="GO:0016020">
    <property type="term" value="C:membrane"/>
    <property type="evidence" value="ECO:0007669"/>
    <property type="project" value="UniProtKB-SubCell"/>
</dbReference>
<dbReference type="EMBL" id="MU001683">
    <property type="protein sequence ID" value="KAF2456430.1"/>
    <property type="molecule type" value="Genomic_DNA"/>
</dbReference>
<name>A0A6A6NXG7_9PEZI</name>
<evidence type="ECO:0000256" key="1">
    <source>
        <dbReference type="ARBA" id="ARBA00004141"/>
    </source>
</evidence>
<feature type="non-terminal residue" evidence="9">
    <location>
        <position position="1"/>
    </location>
</feature>
<evidence type="ECO:0000256" key="2">
    <source>
        <dbReference type="ARBA" id="ARBA00008337"/>
    </source>
</evidence>
<keyword evidence="10" id="KW-1185">Reference proteome</keyword>
<feature type="non-terminal residue" evidence="9">
    <location>
        <position position="242"/>
    </location>
</feature>
<sequence length="242" mass="26907">AGPQISLVTVLSLLAALSLLILAYTASYSLLPRAATRKTRILFVWHAFDALTHFLFEGSFLYNCFFVSAPATPSTAQSAFLPPGLYFLNDDSRLYGAFYGQSPFAKLWQEYARADRRWGGADLGVVSIELLTVGLGGPIAAAVCFLLSRCDLFGVGGGRFAGKARAMTWFWMVVLATGELYGGFMTFAPEWLSGSHNLDTSNWMYLWVYLFFFNMLWVWFPFWILYEAYKAMTAAFAVAGSV</sequence>
<reference evidence="9" key="1">
    <citation type="journal article" date="2020" name="Stud. Mycol.">
        <title>101 Dothideomycetes genomes: a test case for predicting lifestyles and emergence of pathogens.</title>
        <authorList>
            <person name="Haridas S."/>
            <person name="Albert R."/>
            <person name="Binder M."/>
            <person name="Bloem J."/>
            <person name="Labutti K."/>
            <person name="Salamov A."/>
            <person name="Andreopoulos B."/>
            <person name="Baker S."/>
            <person name="Barry K."/>
            <person name="Bills G."/>
            <person name="Bluhm B."/>
            <person name="Cannon C."/>
            <person name="Castanera R."/>
            <person name="Culley D."/>
            <person name="Daum C."/>
            <person name="Ezra D."/>
            <person name="Gonzalez J."/>
            <person name="Henrissat B."/>
            <person name="Kuo A."/>
            <person name="Liang C."/>
            <person name="Lipzen A."/>
            <person name="Lutzoni F."/>
            <person name="Magnuson J."/>
            <person name="Mondo S."/>
            <person name="Nolan M."/>
            <person name="Ohm R."/>
            <person name="Pangilinan J."/>
            <person name="Park H.-J."/>
            <person name="Ramirez L."/>
            <person name="Alfaro M."/>
            <person name="Sun H."/>
            <person name="Tritt A."/>
            <person name="Yoshinaga Y."/>
            <person name="Zwiers L.-H."/>
            <person name="Turgeon B."/>
            <person name="Goodwin S."/>
            <person name="Spatafora J."/>
            <person name="Crous P."/>
            <person name="Grigoriev I."/>
        </authorList>
    </citation>
    <scope>NUCLEOTIDE SEQUENCE</scope>
    <source>
        <strain evidence="9">ATCC 16933</strain>
    </source>
</reference>
<keyword evidence="3 6" id="KW-0812">Transmembrane</keyword>
<dbReference type="InterPro" id="IPR007905">
    <property type="entry name" value="EBP"/>
</dbReference>
<dbReference type="GO" id="GO:0047750">
    <property type="term" value="F:cholestenol delta-isomerase activity"/>
    <property type="evidence" value="ECO:0007669"/>
    <property type="project" value="InterPro"/>
</dbReference>
<keyword evidence="4 6" id="KW-1133">Transmembrane helix</keyword>
<evidence type="ECO:0000256" key="7">
    <source>
        <dbReference type="SAM" id="Phobius"/>
    </source>
</evidence>
<feature type="transmembrane region" description="Helical" evidence="7">
    <location>
        <begin position="168"/>
        <end position="187"/>
    </location>
</feature>
<protein>
    <submittedName>
        <fullName evidence="9">Emopamil-binding protein</fullName>
    </submittedName>
</protein>